<sequence length="77" mass="8825">MAKLDIKMSHTSAVINGGFYNLAQGTKNQEIAQVGQTYTYYREDDIFQRILPIIPKVDIIMYNSNTIIYLMGNHQLV</sequence>
<gene>
    <name evidence="1" type="ORF">NQ314_020311</name>
</gene>
<dbReference type="EMBL" id="JANEYF010005704">
    <property type="protein sequence ID" value="KAJ8927260.1"/>
    <property type="molecule type" value="Genomic_DNA"/>
</dbReference>
<proteinExistence type="predicted"/>
<accession>A0AAV8WM33</accession>
<keyword evidence="2" id="KW-1185">Reference proteome</keyword>
<evidence type="ECO:0000313" key="2">
    <source>
        <dbReference type="Proteomes" id="UP001162156"/>
    </source>
</evidence>
<dbReference type="AlphaFoldDB" id="A0AAV8WM33"/>
<comment type="caution">
    <text evidence="1">The sequence shown here is derived from an EMBL/GenBank/DDBJ whole genome shotgun (WGS) entry which is preliminary data.</text>
</comment>
<organism evidence="1 2">
    <name type="scientific">Rhamnusium bicolor</name>
    <dbReference type="NCBI Taxonomy" id="1586634"/>
    <lineage>
        <taxon>Eukaryota</taxon>
        <taxon>Metazoa</taxon>
        <taxon>Ecdysozoa</taxon>
        <taxon>Arthropoda</taxon>
        <taxon>Hexapoda</taxon>
        <taxon>Insecta</taxon>
        <taxon>Pterygota</taxon>
        <taxon>Neoptera</taxon>
        <taxon>Endopterygota</taxon>
        <taxon>Coleoptera</taxon>
        <taxon>Polyphaga</taxon>
        <taxon>Cucujiformia</taxon>
        <taxon>Chrysomeloidea</taxon>
        <taxon>Cerambycidae</taxon>
        <taxon>Lepturinae</taxon>
        <taxon>Rhagiini</taxon>
        <taxon>Rhamnusium</taxon>
    </lineage>
</organism>
<dbReference type="Proteomes" id="UP001162156">
    <property type="component" value="Unassembled WGS sequence"/>
</dbReference>
<name>A0AAV8WM33_9CUCU</name>
<evidence type="ECO:0000313" key="1">
    <source>
        <dbReference type="EMBL" id="KAJ8927260.1"/>
    </source>
</evidence>
<protein>
    <submittedName>
        <fullName evidence="1">Uncharacterized protein</fullName>
    </submittedName>
</protein>
<reference evidence="1" key="1">
    <citation type="journal article" date="2023" name="Insect Mol. Biol.">
        <title>Genome sequencing provides insights into the evolution of gene families encoding plant cell wall-degrading enzymes in longhorned beetles.</title>
        <authorList>
            <person name="Shin N.R."/>
            <person name="Okamura Y."/>
            <person name="Kirsch R."/>
            <person name="Pauchet Y."/>
        </authorList>
    </citation>
    <scope>NUCLEOTIDE SEQUENCE</scope>
    <source>
        <strain evidence="1">RBIC_L_NR</strain>
    </source>
</reference>